<dbReference type="AlphaFoldDB" id="A0A9P5YS50"/>
<proteinExistence type="predicted"/>
<evidence type="ECO:0000313" key="2">
    <source>
        <dbReference type="Proteomes" id="UP000807469"/>
    </source>
</evidence>
<gene>
    <name evidence="1" type="ORF">BDN70DRAFT_937210</name>
</gene>
<accession>A0A9P5YS50</accession>
<dbReference type="OrthoDB" id="3056569at2759"/>
<organism evidence="1 2">
    <name type="scientific">Pholiota conissans</name>
    <dbReference type="NCBI Taxonomy" id="109636"/>
    <lineage>
        <taxon>Eukaryota</taxon>
        <taxon>Fungi</taxon>
        <taxon>Dikarya</taxon>
        <taxon>Basidiomycota</taxon>
        <taxon>Agaricomycotina</taxon>
        <taxon>Agaricomycetes</taxon>
        <taxon>Agaricomycetidae</taxon>
        <taxon>Agaricales</taxon>
        <taxon>Agaricineae</taxon>
        <taxon>Strophariaceae</taxon>
        <taxon>Pholiota</taxon>
    </lineage>
</organism>
<evidence type="ECO:0000313" key="1">
    <source>
        <dbReference type="EMBL" id="KAF9473730.1"/>
    </source>
</evidence>
<dbReference type="Proteomes" id="UP000807469">
    <property type="component" value="Unassembled WGS sequence"/>
</dbReference>
<name>A0A9P5YS50_9AGAR</name>
<comment type="caution">
    <text evidence="1">The sequence shown here is derived from an EMBL/GenBank/DDBJ whole genome shotgun (WGS) entry which is preliminary data.</text>
</comment>
<dbReference type="EMBL" id="MU155420">
    <property type="protein sequence ID" value="KAF9473730.1"/>
    <property type="molecule type" value="Genomic_DNA"/>
</dbReference>
<keyword evidence="2" id="KW-1185">Reference proteome</keyword>
<protein>
    <submittedName>
        <fullName evidence="1">Uncharacterized protein</fullName>
    </submittedName>
</protein>
<reference evidence="1" key="1">
    <citation type="submission" date="2020-11" db="EMBL/GenBank/DDBJ databases">
        <authorList>
            <consortium name="DOE Joint Genome Institute"/>
            <person name="Ahrendt S."/>
            <person name="Riley R."/>
            <person name="Andreopoulos W."/>
            <person name="Labutti K."/>
            <person name="Pangilinan J."/>
            <person name="Ruiz-Duenas F.J."/>
            <person name="Barrasa J.M."/>
            <person name="Sanchez-Garcia M."/>
            <person name="Camarero S."/>
            <person name="Miyauchi S."/>
            <person name="Serrano A."/>
            <person name="Linde D."/>
            <person name="Babiker R."/>
            <person name="Drula E."/>
            <person name="Ayuso-Fernandez I."/>
            <person name="Pacheco R."/>
            <person name="Padilla G."/>
            <person name="Ferreira P."/>
            <person name="Barriuso J."/>
            <person name="Kellner H."/>
            <person name="Castanera R."/>
            <person name="Alfaro M."/>
            <person name="Ramirez L."/>
            <person name="Pisabarro A.G."/>
            <person name="Kuo A."/>
            <person name="Tritt A."/>
            <person name="Lipzen A."/>
            <person name="He G."/>
            <person name="Yan M."/>
            <person name="Ng V."/>
            <person name="Cullen D."/>
            <person name="Martin F."/>
            <person name="Rosso M.-N."/>
            <person name="Henrissat B."/>
            <person name="Hibbett D."/>
            <person name="Martinez A.T."/>
            <person name="Grigoriev I.V."/>
        </authorList>
    </citation>
    <scope>NUCLEOTIDE SEQUENCE</scope>
    <source>
        <strain evidence="1">CIRM-BRFM 674</strain>
    </source>
</reference>
<sequence>MMKESWKHKIDKFEELHMHGVNKEDLCGVFGYTFLTAFTPKNIKSAFAARGIHSFNNTIITPEQMESSKAMSTKALFLLTQSSPIYVYTTLIAIENHKFMHQELHPNTLTPSSPQLQEIPIDSALILTLHTPK</sequence>